<organism evidence="2 3">
    <name type="scientific">Arachnia propionica</name>
    <dbReference type="NCBI Taxonomy" id="1750"/>
    <lineage>
        <taxon>Bacteria</taxon>
        <taxon>Bacillati</taxon>
        <taxon>Actinomycetota</taxon>
        <taxon>Actinomycetes</taxon>
        <taxon>Propionibacteriales</taxon>
        <taxon>Propionibacteriaceae</taxon>
        <taxon>Arachnia</taxon>
    </lineage>
</organism>
<feature type="region of interest" description="Disordered" evidence="1">
    <location>
        <begin position="113"/>
        <end position="149"/>
    </location>
</feature>
<sequence length="149" mass="16674">MIASLKTIGKPAEEILSLLQETLAQWLPTQDATSSDLETSGLGYAGWLDPVLTAQDGTRTRIRYPFAIGSATMNLRRAMAEPERGAWTWAHLWMSADELRLHPRDAQHTPDWLAQGAERARTAPPPYPDENEGVHQAITEQERDARRNS</sequence>
<evidence type="ECO:0000313" key="3">
    <source>
        <dbReference type="Proteomes" id="UP000677180"/>
    </source>
</evidence>
<evidence type="ECO:0000256" key="1">
    <source>
        <dbReference type="SAM" id="MobiDB-lite"/>
    </source>
</evidence>
<dbReference type="InterPro" id="IPR036170">
    <property type="entry name" value="YezG-like_sf"/>
</dbReference>
<gene>
    <name evidence="2" type="ORF">J5A53_02540</name>
</gene>
<dbReference type="Proteomes" id="UP000677180">
    <property type="component" value="Chromosome"/>
</dbReference>
<dbReference type="RefSeq" id="WP_014847617.1">
    <property type="nucleotide sequence ID" value="NZ_CAUVFS010000010.1"/>
</dbReference>
<dbReference type="AlphaFoldDB" id="A0AB37I3S0"/>
<reference evidence="2" key="1">
    <citation type="submission" date="2021-03" db="EMBL/GenBank/DDBJ databases">
        <title>Human Oral Microbial Genomes.</title>
        <authorList>
            <person name="Johnston C.D."/>
            <person name="Chen T."/>
            <person name="Dewhirst F.E."/>
        </authorList>
    </citation>
    <scope>NUCLEOTIDE SEQUENCE</scope>
    <source>
        <strain evidence="2">F0714</strain>
    </source>
</reference>
<feature type="compositionally biased region" description="Basic and acidic residues" evidence="1">
    <location>
        <begin position="140"/>
        <end position="149"/>
    </location>
</feature>
<evidence type="ECO:0000313" key="2">
    <source>
        <dbReference type="EMBL" id="QUC11598.1"/>
    </source>
</evidence>
<dbReference type="SUPFAM" id="SSF160424">
    <property type="entry name" value="BH3703-like"/>
    <property type="match status" value="1"/>
</dbReference>
<dbReference type="EMBL" id="CP072385">
    <property type="protein sequence ID" value="QUC11598.1"/>
    <property type="molecule type" value="Genomic_DNA"/>
</dbReference>
<protein>
    <submittedName>
        <fullName evidence="2">Uncharacterized protein</fullName>
    </submittedName>
</protein>
<name>A0AB37I3S0_9ACTN</name>
<proteinExistence type="predicted"/>
<accession>A0AB37I3S0</accession>